<keyword evidence="3" id="KW-1185">Reference proteome</keyword>
<dbReference type="AlphaFoldDB" id="A0A653IGG0"/>
<organism evidence="2 3">
    <name type="scientific">Exiguobacterium oxidotolerans</name>
    <dbReference type="NCBI Taxonomy" id="223958"/>
    <lineage>
        <taxon>Bacteria</taxon>
        <taxon>Bacillati</taxon>
        <taxon>Bacillota</taxon>
        <taxon>Bacilli</taxon>
        <taxon>Bacillales</taxon>
        <taxon>Bacillales Family XII. Incertae Sedis</taxon>
        <taxon>Exiguobacterium</taxon>
    </lineage>
</organism>
<dbReference type="RefSeq" id="WP_159173811.1">
    <property type="nucleotide sequence ID" value="NZ_LR732312.1"/>
</dbReference>
<dbReference type="Proteomes" id="UP000439752">
    <property type="component" value="Unassembled WGS sequence"/>
</dbReference>
<evidence type="ECO:0000313" key="2">
    <source>
        <dbReference type="EMBL" id="VWX37946.1"/>
    </source>
</evidence>
<dbReference type="EMBL" id="CABWKQ010000030">
    <property type="protein sequence ID" value="VWX37946.1"/>
    <property type="molecule type" value="Genomic_DNA"/>
</dbReference>
<name>A0A653IGG0_9BACL</name>
<accession>A0A653IGG0</accession>
<feature type="transmembrane region" description="Helical" evidence="1">
    <location>
        <begin position="35"/>
        <end position="63"/>
    </location>
</feature>
<gene>
    <name evidence="2" type="ORF">EXIGUO9Y_360223</name>
</gene>
<keyword evidence="1" id="KW-0812">Transmembrane</keyword>
<evidence type="ECO:0000256" key="1">
    <source>
        <dbReference type="SAM" id="Phobius"/>
    </source>
</evidence>
<sequence length="298" mass="34808">MDILIRWALFLLAAVLLAFLLEKRTEKERYLYMKLVFYACLGSVSFPVYDIQLPLGIILFLIVLHPQKNSRYKRYMALFGFLFFLLQLFAGPLDTFTVREETQQIGRVMITDQSFHHLLSQIEKRVGDESLRLEQSELLFDQGGNLRNATFEVIAKSPKRFVRYDISYQEITGTITYRPREEVLERSLETYYQKLIDASRSFDTLRQLSIKQILHDSKTPYVEMDMDGLYETFSLQDATVLLIGDQGELIPYVNTGEDVLANAIRLTYLRADGQSLREKKILLYNYSFETSRRKGVVR</sequence>
<reference evidence="2 3" key="1">
    <citation type="submission" date="2019-10" db="EMBL/GenBank/DDBJ databases">
        <authorList>
            <person name="Karimi E."/>
        </authorList>
    </citation>
    <scope>NUCLEOTIDE SEQUENCE [LARGE SCALE GENOMIC DNA]</scope>
    <source>
        <strain evidence="2">Exiguobacterium sp. 9Y</strain>
    </source>
</reference>
<protein>
    <submittedName>
        <fullName evidence="2">Uncharacterized protein</fullName>
    </submittedName>
</protein>
<evidence type="ECO:0000313" key="3">
    <source>
        <dbReference type="Proteomes" id="UP000439752"/>
    </source>
</evidence>
<keyword evidence="1" id="KW-1133">Transmembrane helix</keyword>
<keyword evidence="1" id="KW-0472">Membrane</keyword>
<feature type="transmembrane region" description="Helical" evidence="1">
    <location>
        <begin position="75"/>
        <end position="93"/>
    </location>
</feature>
<proteinExistence type="predicted"/>